<name>A0ABX0NSX4_9BURK</name>
<dbReference type="Proteomes" id="UP000609726">
    <property type="component" value="Unassembled WGS sequence"/>
</dbReference>
<organism evidence="1 2">
    <name type="scientific">Massilia mucilaginosa</name>
    <dbReference type="NCBI Taxonomy" id="2609282"/>
    <lineage>
        <taxon>Bacteria</taxon>
        <taxon>Pseudomonadati</taxon>
        <taxon>Pseudomonadota</taxon>
        <taxon>Betaproteobacteria</taxon>
        <taxon>Burkholderiales</taxon>
        <taxon>Oxalobacteraceae</taxon>
        <taxon>Telluria group</taxon>
        <taxon>Massilia</taxon>
    </lineage>
</organism>
<comment type="caution">
    <text evidence="1">The sequence shown here is derived from an EMBL/GenBank/DDBJ whole genome shotgun (WGS) entry which is preliminary data.</text>
</comment>
<protein>
    <submittedName>
        <fullName evidence="1">Uncharacterized protein</fullName>
    </submittedName>
</protein>
<dbReference type="EMBL" id="WHJH01000013">
    <property type="protein sequence ID" value="NHZ90018.1"/>
    <property type="molecule type" value="Genomic_DNA"/>
</dbReference>
<gene>
    <name evidence="1" type="ORF">F2P45_13485</name>
</gene>
<evidence type="ECO:0000313" key="2">
    <source>
        <dbReference type="Proteomes" id="UP000609726"/>
    </source>
</evidence>
<keyword evidence="2" id="KW-1185">Reference proteome</keyword>
<sequence>MLLTEVAAGQDQVSESKQGQALRLVAGQAAIARFAMFEQALYAMEAVLNLGARGGLRVFQFVFGATQRIFAGA</sequence>
<proteinExistence type="predicted"/>
<reference evidence="1 2" key="1">
    <citation type="submission" date="2019-10" db="EMBL/GenBank/DDBJ databases">
        <title>Taxonomy of Antarctic Massilia spp.: description of Massilia rubra sp. nov., Massilia aquatica sp. nov., Massilia mucilaginosa sp. nov., Massilia frigida sp. nov. isolated from streams, lakes and regoliths.</title>
        <authorList>
            <person name="Holochova P."/>
            <person name="Sedlacek I."/>
            <person name="Kralova S."/>
            <person name="Maslanova I."/>
            <person name="Busse H.-J."/>
            <person name="Stankova E."/>
            <person name="Vrbovska V."/>
            <person name="Kovarovic V."/>
            <person name="Bartak M."/>
            <person name="Svec P."/>
            <person name="Pantucek R."/>
        </authorList>
    </citation>
    <scope>NUCLEOTIDE SEQUENCE [LARGE SCALE GENOMIC DNA]</scope>
    <source>
        <strain evidence="1 2">CCM 8733</strain>
    </source>
</reference>
<evidence type="ECO:0000313" key="1">
    <source>
        <dbReference type="EMBL" id="NHZ90018.1"/>
    </source>
</evidence>
<accession>A0ABX0NSX4</accession>